<accession>B6IWZ5</accession>
<name>B6IWZ5_RHOCS</name>
<dbReference type="HOGENOM" id="CLU_083606_5_2_5"/>
<keyword evidence="1" id="KW-0732">Signal</keyword>
<dbReference type="PANTHER" id="PTHR34606">
    <property type="entry name" value="BON DOMAIN-CONTAINING PROTEIN"/>
    <property type="match status" value="1"/>
</dbReference>
<dbReference type="Proteomes" id="UP000001591">
    <property type="component" value="Chromosome"/>
</dbReference>
<sequence length="192" mass="20823">MGLTARGEARAGRRLRGALLAALLLLPACAQLDAGAPRPAATAAQTPAVPDATIRKEIERRWQEQGEAGRGIDLSVSGGRVLLTGRARTPDQRVDAVRLAWQADGVTEVLNEIQIDDESGLTDKATDLWISTRIRSKLLFDPDISSGMFSVDTVNGTVYVMGRARSQVELDRVLSHVRAVPRVRRVVNHVVL</sequence>
<evidence type="ECO:0000313" key="4">
    <source>
        <dbReference type="Proteomes" id="UP000001591"/>
    </source>
</evidence>
<gene>
    <name evidence="3" type="primary">hly</name>
    <name evidence="3" type="ordered locus">RC1_3461</name>
</gene>
<dbReference type="InterPro" id="IPR051686">
    <property type="entry name" value="Lipoprotein_DolP"/>
</dbReference>
<reference evidence="3 4" key="1">
    <citation type="journal article" date="2010" name="BMC Genomics">
        <title>Metabolic flexibility revealed in the genome of the cyst-forming alpha-1 proteobacterium Rhodospirillum centenum.</title>
        <authorList>
            <person name="Lu Y.K."/>
            <person name="Marden J."/>
            <person name="Han M."/>
            <person name="Swingley W.D."/>
            <person name="Mastrian S.D."/>
            <person name="Chowdhury S.R."/>
            <person name="Hao J."/>
            <person name="Helmy T."/>
            <person name="Kim S."/>
            <person name="Kurdoglu A.A."/>
            <person name="Matthies H.J."/>
            <person name="Rollo D."/>
            <person name="Stothard P."/>
            <person name="Blankenship R.E."/>
            <person name="Bauer C.E."/>
            <person name="Touchman J.W."/>
        </authorList>
    </citation>
    <scope>NUCLEOTIDE SEQUENCE [LARGE SCALE GENOMIC DNA]</scope>
    <source>
        <strain evidence="4">ATCC 51521 / SW</strain>
    </source>
</reference>
<dbReference type="AlphaFoldDB" id="B6IWZ5"/>
<dbReference type="RefSeq" id="WP_012568597.1">
    <property type="nucleotide sequence ID" value="NC_011420.2"/>
</dbReference>
<dbReference type="EMBL" id="CP000613">
    <property type="protein sequence ID" value="ACJ00819.1"/>
    <property type="molecule type" value="Genomic_DNA"/>
</dbReference>
<keyword evidence="4" id="KW-1185">Reference proteome</keyword>
<dbReference type="Gene3D" id="3.30.1340.30">
    <property type="match status" value="1"/>
</dbReference>
<proteinExistence type="predicted"/>
<dbReference type="KEGG" id="rce:RC1_3461"/>
<evidence type="ECO:0000259" key="2">
    <source>
        <dbReference type="PROSITE" id="PS50914"/>
    </source>
</evidence>
<dbReference type="InterPro" id="IPR007055">
    <property type="entry name" value="BON_dom"/>
</dbReference>
<protein>
    <submittedName>
        <fullName evidence="3">21 kDa hemolysin protein, putative</fullName>
    </submittedName>
</protein>
<feature type="chain" id="PRO_5002846797" evidence="1">
    <location>
        <begin position="31"/>
        <end position="192"/>
    </location>
</feature>
<dbReference type="eggNOG" id="COG2823">
    <property type="taxonomic scope" value="Bacteria"/>
</dbReference>
<feature type="domain" description="BON" evidence="2">
    <location>
        <begin position="126"/>
        <end position="192"/>
    </location>
</feature>
<dbReference type="PANTHER" id="PTHR34606:SF15">
    <property type="entry name" value="BON DOMAIN-CONTAINING PROTEIN"/>
    <property type="match status" value="1"/>
</dbReference>
<dbReference type="STRING" id="414684.RC1_3461"/>
<dbReference type="Pfam" id="PF04972">
    <property type="entry name" value="BON"/>
    <property type="match status" value="2"/>
</dbReference>
<dbReference type="PROSITE" id="PS50914">
    <property type="entry name" value="BON"/>
    <property type="match status" value="2"/>
</dbReference>
<evidence type="ECO:0000256" key="1">
    <source>
        <dbReference type="SAM" id="SignalP"/>
    </source>
</evidence>
<evidence type="ECO:0000313" key="3">
    <source>
        <dbReference type="EMBL" id="ACJ00819.1"/>
    </source>
</evidence>
<feature type="domain" description="BON" evidence="2">
    <location>
        <begin position="50"/>
        <end position="117"/>
    </location>
</feature>
<feature type="signal peptide" evidence="1">
    <location>
        <begin position="1"/>
        <end position="30"/>
    </location>
</feature>
<organism evidence="3 4">
    <name type="scientific">Rhodospirillum centenum (strain ATCC 51521 / SW)</name>
    <dbReference type="NCBI Taxonomy" id="414684"/>
    <lineage>
        <taxon>Bacteria</taxon>
        <taxon>Pseudomonadati</taxon>
        <taxon>Pseudomonadota</taxon>
        <taxon>Alphaproteobacteria</taxon>
        <taxon>Rhodospirillales</taxon>
        <taxon>Rhodospirillaceae</taxon>
        <taxon>Rhodospirillum</taxon>
    </lineage>
</organism>